<evidence type="ECO:0000256" key="5">
    <source>
        <dbReference type="SAM" id="MobiDB-lite"/>
    </source>
</evidence>
<comment type="subcellular location">
    <subcellularLocation>
        <location evidence="1">Nucleus</location>
    </subcellularLocation>
</comment>
<evidence type="ECO:0000256" key="1">
    <source>
        <dbReference type="ARBA" id="ARBA00004123"/>
    </source>
</evidence>
<evidence type="ECO:0000313" key="8">
    <source>
        <dbReference type="Proteomes" id="UP000177798"/>
    </source>
</evidence>
<sequence>MEQWEIGRRELFEQLEKVCNNIEQNLSNGNPIPPNELSLFTDRAGLAELVDGDNTIIRKDELKSLRSKVKSFETGNKKQAAQAGSDDDALLEKGLKIKLLEEDISRLKEELRSNRDAATRADKLGEENRLLTEELKKYRNVTSRVEDLEEQNKKLSMELSNAAIRARDAELSSTDNKRPSSFDNGQLSSEGRELNYKKLLNDHKRVKEQWSIQKERADKLAEILREKKAKSRQSGVWNNEQNTPFTNKADQYIAQAQEIGKLRSGSRELGSNITMARNILRSDPGGIVLAAPPSEVLLMSPTKDAQANKTRQYDPDDFEPEKGDYEEANHESPQLPRHVYKSQRVISVEDDARLLPIEPQHSSSTQDPESSPSGDRESDIAREPNMEIPKMQSSSDTPEFIYTRSVGKRKRNEHESQNTPVPKVKVEHIDSSSPIISRTLHASESLDLDDIGNKVVTPRKRRRVFVPFTEDVENEVENEMSDEMLFGDSMDERNQALTPVTIEQPRRPMITPVSKRGKSSVSKPLRPLSTNRILPNTADTKLPAKRQRKSNAVVRGVEEILEDGESISPAKSPASVKKERIHSTDLLDNLLSSSPPTKRTAYPTPQSAVPEVRSVILSPSKLSTEITMSRFDEREFSESTPCFPKHRHDHLQDATPVRGSRAAVSDEGREASKTVNRPRSGTRKETPKLERRESVSDEGDETVKRPTSRPQAGIMREISQPPIRASRRGLTTSVELSPKRATKVSRESIRSPTKSTPKVRLGVSMPPTTTSRRPRRGKKQDLDSDDPEQEPYRSRPVTMLRLDHFKINPNFNQGYEYAYSEVVRGKDRQCLPGCVREECCGKQFGALAQALYQAREDPTTSQKKEEDNLLEGYLGDNKHKIWTMQKQERKEVLAQARKWKLSNTMGKHRSVVPRRSTPPGFWEADFPNTQEDEALKTRQKEVEREKVAERYAEAMRPGGAWLFKDE</sequence>
<dbReference type="Pfam" id="PF08573">
    <property type="entry name" value="SAE2"/>
    <property type="match status" value="1"/>
</dbReference>
<proteinExistence type="predicted"/>
<evidence type="ECO:0000256" key="4">
    <source>
        <dbReference type="SAM" id="Coils"/>
    </source>
</evidence>
<keyword evidence="4" id="KW-0175">Coiled coil</keyword>
<dbReference type="KEGG" id="ssl:SS1G_04868"/>
<reference evidence="8" key="1">
    <citation type="journal article" date="2017" name="Genome Biol. Evol.">
        <title>The complete genome sequence of the phytopathogenic fungus Sclerotinia sclerotiorum reveals insights into the genome architecture of broad host range pathogens.</title>
        <authorList>
            <person name="Derbyshire M."/>
            <person name="Denton-Giles M."/>
            <person name="Hegedus D."/>
            <person name="Seifbarghy S."/>
            <person name="Rollins J."/>
            <person name="van Kan J."/>
            <person name="Seidl M.F."/>
            <person name="Faino L."/>
            <person name="Mbengue M."/>
            <person name="Navaud O."/>
            <person name="Raffaele S."/>
            <person name="Hammond-Kosack K."/>
            <person name="Heard S."/>
            <person name="Oliver R."/>
        </authorList>
    </citation>
    <scope>NUCLEOTIDE SEQUENCE [LARGE SCALE GENOMIC DNA]</scope>
    <source>
        <strain evidence="8">ATCC 18683 / 1980 / Ss-1</strain>
    </source>
</reference>
<feature type="region of interest" description="Disordered" evidence="5">
    <location>
        <begin position="906"/>
        <end position="941"/>
    </location>
</feature>
<dbReference type="OMA" id="CVREECC"/>
<keyword evidence="3" id="KW-0539">Nucleus</keyword>
<feature type="region of interest" description="Disordered" evidence="5">
    <location>
        <begin position="167"/>
        <end position="189"/>
    </location>
</feature>
<dbReference type="GO" id="GO:0005634">
    <property type="term" value="C:nucleus"/>
    <property type="evidence" value="ECO:0007669"/>
    <property type="project" value="UniProtKB-SubCell"/>
</dbReference>
<dbReference type="EMBL" id="CP017821">
    <property type="protein sequence ID" value="APA11465.1"/>
    <property type="molecule type" value="Genomic_DNA"/>
</dbReference>
<feature type="region of interest" description="Disordered" evidence="5">
    <location>
        <begin position="638"/>
        <end position="795"/>
    </location>
</feature>
<dbReference type="PANTHER" id="PTHR15107:SF0">
    <property type="entry name" value="DNA ENDONUCLEASE ACTIVATOR CTP1 C-TERMINAL DOMAIN-CONTAINING PROTEIN"/>
    <property type="match status" value="1"/>
</dbReference>
<evidence type="ECO:0000256" key="2">
    <source>
        <dbReference type="ARBA" id="ARBA00022763"/>
    </source>
</evidence>
<name>A0A1D9Q960_SCLS1</name>
<accession>A0A1D9Q960</accession>
<feature type="region of interest" description="Disordered" evidence="5">
    <location>
        <begin position="510"/>
        <end position="549"/>
    </location>
</feature>
<feature type="region of interest" description="Disordered" evidence="5">
    <location>
        <begin position="299"/>
        <end position="340"/>
    </location>
</feature>
<protein>
    <recommendedName>
        <fullName evidence="6">DNA endonuclease activator Ctp1 C-terminal domain-containing protein</fullName>
    </recommendedName>
</protein>
<feature type="region of interest" description="Disordered" evidence="5">
    <location>
        <begin position="358"/>
        <end position="429"/>
    </location>
</feature>
<dbReference type="AlphaFoldDB" id="A0A1D9Q960"/>
<feature type="compositionally biased region" description="Basic and acidic residues" evidence="5">
    <location>
        <begin position="682"/>
        <end position="695"/>
    </location>
</feature>
<dbReference type="PANTHER" id="PTHR15107">
    <property type="entry name" value="RETINOBLASTOMA BINDING PROTEIN 8"/>
    <property type="match status" value="1"/>
</dbReference>
<evidence type="ECO:0000313" key="7">
    <source>
        <dbReference type="EMBL" id="APA11465.1"/>
    </source>
</evidence>
<feature type="coiled-coil region" evidence="4">
    <location>
        <begin position="90"/>
        <end position="165"/>
    </location>
</feature>
<feature type="compositionally biased region" description="Basic and acidic residues" evidence="5">
    <location>
        <begin position="374"/>
        <end position="385"/>
    </location>
</feature>
<organism evidence="7 8">
    <name type="scientific">Sclerotinia sclerotiorum (strain ATCC 18683 / 1980 / Ss-1)</name>
    <name type="common">White mold</name>
    <name type="synonym">Whetzelinia sclerotiorum</name>
    <dbReference type="NCBI Taxonomy" id="665079"/>
    <lineage>
        <taxon>Eukaryota</taxon>
        <taxon>Fungi</taxon>
        <taxon>Dikarya</taxon>
        <taxon>Ascomycota</taxon>
        <taxon>Pezizomycotina</taxon>
        <taxon>Leotiomycetes</taxon>
        <taxon>Helotiales</taxon>
        <taxon>Sclerotiniaceae</taxon>
        <taxon>Sclerotinia</taxon>
    </lineage>
</organism>
<feature type="compositionally biased region" description="Polar residues" evidence="5">
    <location>
        <begin position="528"/>
        <end position="539"/>
    </location>
</feature>
<gene>
    <name evidence="7" type="ORF">sscle_08g062350</name>
</gene>
<feature type="compositionally biased region" description="Basic and acidic residues" evidence="5">
    <location>
        <begin position="320"/>
        <end position="330"/>
    </location>
</feature>
<evidence type="ECO:0000259" key="6">
    <source>
        <dbReference type="Pfam" id="PF08573"/>
    </source>
</evidence>
<dbReference type="Proteomes" id="UP000177798">
    <property type="component" value="Chromosome 8"/>
</dbReference>
<dbReference type="GO" id="GO:0006281">
    <property type="term" value="P:DNA repair"/>
    <property type="evidence" value="ECO:0007669"/>
    <property type="project" value="InterPro"/>
</dbReference>
<dbReference type="RefSeq" id="XP_001593441.1">
    <property type="nucleotide sequence ID" value="XM_001593391.1"/>
</dbReference>
<dbReference type="InterPro" id="IPR033316">
    <property type="entry name" value="RBBP8-like"/>
</dbReference>
<dbReference type="InterPro" id="IPR013882">
    <property type="entry name" value="Ctp1_C"/>
</dbReference>
<feature type="compositionally biased region" description="Basic and acidic residues" evidence="5">
    <location>
        <begin position="167"/>
        <end position="180"/>
    </location>
</feature>
<keyword evidence="2" id="KW-0227">DNA damage</keyword>
<dbReference type="VEuPathDB" id="FungiDB:sscle_08g062350"/>
<feature type="compositionally biased region" description="Low complexity" evidence="5">
    <location>
        <begin position="362"/>
        <end position="373"/>
    </location>
</feature>
<evidence type="ECO:0000256" key="3">
    <source>
        <dbReference type="ARBA" id="ARBA00023242"/>
    </source>
</evidence>
<feature type="domain" description="DNA endonuclease activator Ctp1 C-terminal" evidence="6">
    <location>
        <begin position="818"/>
        <end position="931"/>
    </location>
</feature>
<dbReference type="OrthoDB" id="5801062at2759"/>